<dbReference type="Pfam" id="PF00581">
    <property type="entry name" value="Rhodanese"/>
    <property type="match status" value="1"/>
</dbReference>
<dbReference type="Proteomes" id="UP000002171">
    <property type="component" value="Unassembled WGS sequence"/>
</dbReference>
<dbReference type="InterPro" id="IPR036873">
    <property type="entry name" value="Rhodanese-like_dom_sf"/>
</dbReference>
<proteinExistence type="predicted"/>
<organism evidence="2 3">
    <name type="scientific">Neptuniibacter caesariensis</name>
    <dbReference type="NCBI Taxonomy" id="207954"/>
    <lineage>
        <taxon>Bacteria</taxon>
        <taxon>Pseudomonadati</taxon>
        <taxon>Pseudomonadota</taxon>
        <taxon>Gammaproteobacteria</taxon>
        <taxon>Oceanospirillales</taxon>
        <taxon>Oceanospirillaceae</taxon>
        <taxon>Neptuniibacter</taxon>
    </lineage>
</organism>
<name>A0A7U8C5U2_NEPCE</name>
<accession>A0A7U8C5U2</accession>
<reference evidence="2 3" key="1">
    <citation type="submission" date="2006-02" db="EMBL/GenBank/DDBJ databases">
        <authorList>
            <person name="Pinhassi J."/>
            <person name="Pedros-Alio C."/>
            <person name="Ferriera S."/>
            <person name="Johnson J."/>
            <person name="Kravitz S."/>
            <person name="Halpern A."/>
            <person name="Remington K."/>
            <person name="Beeson K."/>
            <person name="Tran B."/>
            <person name="Rogers Y.-H."/>
            <person name="Friedman R."/>
            <person name="Venter J.C."/>
        </authorList>
    </citation>
    <scope>NUCLEOTIDE SEQUENCE [LARGE SCALE GENOMIC DNA]</scope>
    <source>
        <strain evidence="2 3">MED92</strain>
    </source>
</reference>
<dbReference type="SUPFAM" id="SSF52821">
    <property type="entry name" value="Rhodanese/Cell cycle control phosphatase"/>
    <property type="match status" value="1"/>
</dbReference>
<gene>
    <name evidence="2" type="ORF">MED92_10429</name>
</gene>
<dbReference type="CDD" id="cd00158">
    <property type="entry name" value="RHOD"/>
    <property type="match status" value="1"/>
</dbReference>
<protein>
    <recommendedName>
        <fullName evidence="1">Rhodanese domain-containing protein</fullName>
    </recommendedName>
</protein>
<dbReference type="AlphaFoldDB" id="A0A7U8C5U2"/>
<sequence length="91" mass="10723">MWLPNVGLGELEAEWKEYFRSNLEKLTQRDKNAAVVIYCRADCWMSWNALKRASGWGYTQLYWYRNGTDGWAEHGLEMVKAIPVPLIRKNK</sequence>
<comment type="caution">
    <text evidence="2">The sequence shown here is derived from an EMBL/GenBank/DDBJ whole genome shotgun (WGS) entry which is preliminary data.</text>
</comment>
<dbReference type="InterPro" id="IPR001763">
    <property type="entry name" value="Rhodanese-like_dom"/>
</dbReference>
<dbReference type="EMBL" id="AAOW01000004">
    <property type="protein sequence ID" value="EAR62115.1"/>
    <property type="molecule type" value="Genomic_DNA"/>
</dbReference>
<evidence type="ECO:0000313" key="2">
    <source>
        <dbReference type="EMBL" id="EAR62115.1"/>
    </source>
</evidence>
<dbReference type="PROSITE" id="PS50206">
    <property type="entry name" value="RHODANESE_3"/>
    <property type="match status" value="1"/>
</dbReference>
<evidence type="ECO:0000259" key="1">
    <source>
        <dbReference type="PROSITE" id="PS50206"/>
    </source>
</evidence>
<dbReference type="Gene3D" id="3.40.250.10">
    <property type="entry name" value="Rhodanese-like domain"/>
    <property type="match status" value="1"/>
</dbReference>
<feature type="domain" description="Rhodanese" evidence="1">
    <location>
        <begin position="17"/>
        <end position="80"/>
    </location>
</feature>
<evidence type="ECO:0000313" key="3">
    <source>
        <dbReference type="Proteomes" id="UP000002171"/>
    </source>
</evidence>
<keyword evidence="3" id="KW-1185">Reference proteome</keyword>